<dbReference type="InterPro" id="IPR000873">
    <property type="entry name" value="AMP-dep_synth/lig_dom"/>
</dbReference>
<feature type="non-terminal residue" evidence="6">
    <location>
        <position position="157"/>
    </location>
</feature>
<gene>
    <name evidence="6" type="ORF">J437_LFUL005543</name>
</gene>
<dbReference type="EMBL" id="KZ308186">
    <property type="protein sequence ID" value="KAG8224159.1"/>
    <property type="molecule type" value="Genomic_DNA"/>
</dbReference>
<name>A0A8K0JXY6_LADFU</name>
<dbReference type="OrthoDB" id="10253869at2759"/>
<comment type="subcellular location">
    <subcellularLocation>
        <location evidence="1">Peroxisome</location>
    </subcellularLocation>
</comment>
<evidence type="ECO:0000313" key="7">
    <source>
        <dbReference type="Proteomes" id="UP000792457"/>
    </source>
</evidence>
<dbReference type="Proteomes" id="UP000792457">
    <property type="component" value="Unassembled WGS sequence"/>
</dbReference>
<dbReference type="GO" id="GO:0005777">
    <property type="term" value="C:peroxisome"/>
    <property type="evidence" value="ECO:0007669"/>
    <property type="project" value="UniProtKB-SubCell"/>
</dbReference>
<evidence type="ECO:0000256" key="3">
    <source>
        <dbReference type="ARBA" id="ARBA00022598"/>
    </source>
</evidence>
<sequence length="157" mass="17290">METKAKFVLCDRETAAPVKRAISRLPWKVQLLSIGDVVADATSVEEMMNNDDGSQCPQDLVIDPKEDVLSVPNTSGSTGYPKGAMHTHFNLICFLANMGGPKKIDKSEVQVDALLTMMGNFSVGSLMHTSMACLFGYTVITISKFNKYSYMGYIMKY</sequence>
<protein>
    <recommendedName>
        <fullName evidence="5">AMP-dependent synthetase/ligase domain-containing protein</fullName>
    </recommendedName>
</protein>
<comment type="caution">
    <text evidence="6">The sequence shown here is derived from an EMBL/GenBank/DDBJ whole genome shotgun (WGS) entry which is preliminary data.</text>
</comment>
<dbReference type="InterPro" id="IPR020845">
    <property type="entry name" value="AMP-binding_CS"/>
</dbReference>
<dbReference type="PANTHER" id="PTHR24096">
    <property type="entry name" value="LONG-CHAIN-FATTY-ACID--COA LIGASE"/>
    <property type="match status" value="1"/>
</dbReference>
<dbReference type="PANTHER" id="PTHR24096:SF149">
    <property type="entry name" value="AMP-BINDING DOMAIN-CONTAINING PROTEIN-RELATED"/>
    <property type="match status" value="1"/>
</dbReference>
<evidence type="ECO:0000256" key="2">
    <source>
        <dbReference type="ARBA" id="ARBA00006432"/>
    </source>
</evidence>
<evidence type="ECO:0000256" key="4">
    <source>
        <dbReference type="ARBA" id="ARBA00023140"/>
    </source>
</evidence>
<feature type="domain" description="AMP-dependent synthetase/ligase" evidence="5">
    <location>
        <begin position="3"/>
        <end position="149"/>
    </location>
</feature>
<reference evidence="6" key="2">
    <citation type="submission" date="2017-10" db="EMBL/GenBank/DDBJ databases">
        <title>Ladona fulva Genome sequencing and assembly.</title>
        <authorList>
            <person name="Murali S."/>
            <person name="Richards S."/>
            <person name="Bandaranaike D."/>
            <person name="Bellair M."/>
            <person name="Blankenburg K."/>
            <person name="Chao H."/>
            <person name="Dinh H."/>
            <person name="Doddapaneni H."/>
            <person name="Dugan-Rocha S."/>
            <person name="Elkadiri S."/>
            <person name="Gnanaolivu R."/>
            <person name="Hernandez B."/>
            <person name="Skinner E."/>
            <person name="Javaid M."/>
            <person name="Lee S."/>
            <person name="Li M."/>
            <person name="Ming W."/>
            <person name="Munidasa M."/>
            <person name="Muniz J."/>
            <person name="Nguyen L."/>
            <person name="Hughes D."/>
            <person name="Osuji N."/>
            <person name="Pu L.-L."/>
            <person name="Puazo M."/>
            <person name="Qu C."/>
            <person name="Quiroz J."/>
            <person name="Raj R."/>
            <person name="Weissenberger G."/>
            <person name="Xin Y."/>
            <person name="Zou X."/>
            <person name="Han Y."/>
            <person name="Worley K."/>
            <person name="Muzny D."/>
            <person name="Gibbs R."/>
        </authorList>
    </citation>
    <scope>NUCLEOTIDE SEQUENCE</scope>
    <source>
        <strain evidence="6">Sampled in the wild</strain>
    </source>
</reference>
<dbReference type="PROSITE" id="PS00455">
    <property type="entry name" value="AMP_BINDING"/>
    <property type="match status" value="1"/>
</dbReference>
<evidence type="ECO:0000259" key="5">
    <source>
        <dbReference type="Pfam" id="PF00501"/>
    </source>
</evidence>
<evidence type="ECO:0000313" key="6">
    <source>
        <dbReference type="EMBL" id="KAG8224159.1"/>
    </source>
</evidence>
<keyword evidence="3" id="KW-0436">Ligase</keyword>
<proteinExistence type="inferred from homology"/>
<evidence type="ECO:0000256" key="1">
    <source>
        <dbReference type="ARBA" id="ARBA00004275"/>
    </source>
</evidence>
<organism evidence="6 7">
    <name type="scientific">Ladona fulva</name>
    <name type="common">Scarce chaser dragonfly</name>
    <name type="synonym">Libellula fulva</name>
    <dbReference type="NCBI Taxonomy" id="123851"/>
    <lineage>
        <taxon>Eukaryota</taxon>
        <taxon>Metazoa</taxon>
        <taxon>Ecdysozoa</taxon>
        <taxon>Arthropoda</taxon>
        <taxon>Hexapoda</taxon>
        <taxon>Insecta</taxon>
        <taxon>Pterygota</taxon>
        <taxon>Palaeoptera</taxon>
        <taxon>Odonata</taxon>
        <taxon>Epiprocta</taxon>
        <taxon>Anisoptera</taxon>
        <taxon>Libelluloidea</taxon>
        <taxon>Libellulidae</taxon>
        <taxon>Ladona</taxon>
    </lineage>
</organism>
<reference evidence="6" key="1">
    <citation type="submission" date="2013-04" db="EMBL/GenBank/DDBJ databases">
        <authorList>
            <person name="Qu J."/>
            <person name="Murali S.C."/>
            <person name="Bandaranaike D."/>
            <person name="Bellair M."/>
            <person name="Blankenburg K."/>
            <person name="Chao H."/>
            <person name="Dinh H."/>
            <person name="Doddapaneni H."/>
            <person name="Downs B."/>
            <person name="Dugan-Rocha S."/>
            <person name="Elkadiri S."/>
            <person name="Gnanaolivu R.D."/>
            <person name="Hernandez B."/>
            <person name="Javaid M."/>
            <person name="Jayaseelan J.C."/>
            <person name="Lee S."/>
            <person name="Li M."/>
            <person name="Ming W."/>
            <person name="Munidasa M."/>
            <person name="Muniz J."/>
            <person name="Nguyen L."/>
            <person name="Ongeri F."/>
            <person name="Osuji N."/>
            <person name="Pu L.-L."/>
            <person name="Puazo M."/>
            <person name="Qu C."/>
            <person name="Quiroz J."/>
            <person name="Raj R."/>
            <person name="Weissenberger G."/>
            <person name="Xin Y."/>
            <person name="Zou X."/>
            <person name="Han Y."/>
            <person name="Richards S."/>
            <person name="Worley K."/>
            <person name="Muzny D."/>
            <person name="Gibbs R."/>
        </authorList>
    </citation>
    <scope>NUCLEOTIDE SEQUENCE</scope>
    <source>
        <strain evidence="6">Sampled in the wild</strain>
    </source>
</reference>
<comment type="similarity">
    <text evidence="2">Belongs to the ATP-dependent AMP-binding enzyme family.</text>
</comment>
<dbReference type="SUPFAM" id="SSF56801">
    <property type="entry name" value="Acetyl-CoA synthetase-like"/>
    <property type="match status" value="1"/>
</dbReference>
<dbReference type="AlphaFoldDB" id="A0A8K0JXY6"/>
<accession>A0A8K0JXY6</accession>
<keyword evidence="7" id="KW-1185">Reference proteome</keyword>
<dbReference type="Gene3D" id="3.40.50.980">
    <property type="match status" value="2"/>
</dbReference>
<dbReference type="Pfam" id="PF00501">
    <property type="entry name" value="AMP-binding"/>
    <property type="match status" value="1"/>
</dbReference>
<dbReference type="GO" id="GO:0016405">
    <property type="term" value="F:CoA-ligase activity"/>
    <property type="evidence" value="ECO:0007669"/>
    <property type="project" value="TreeGrafter"/>
</dbReference>
<keyword evidence="4" id="KW-0576">Peroxisome</keyword>